<accession>X1HMM1</accession>
<feature type="domain" description="Transglutaminase-like" evidence="1">
    <location>
        <begin position="13"/>
        <end position="109"/>
    </location>
</feature>
<sequence>MVVGREREDMKLLTAQVTEGKETLREKAEAIAGWIYENVQYELDVENPPWELVKGAHGDCSSFSPLAQVMLGCAGIDCWGWQGVFWGENYYGHMVSLARLPEGWIMVDPTAPPVIDCDLRNISAYGYYEIDQTPDFPPIQPPDAEPWWLPTPKVAEILPYIFGGLFTAGIVLTSLKK</sequence>
<gene>
    <name evidence="2" type="ORF">S03H2_43483</name>
</gene>
<dbReference type="AlphaFoldDB" id="X1HMM1"/>
<dbReference type="SUPFAM" id="SSF54001">
    <property type="entry name" value="Cysteine proteinases"/>
    <property type="match status" value="1"/>
</dbReference>
<evidence type="ECO:0000259" key="1">
    <source>
        <dbReference type="Pfam" id="PF01841"/>
    </source>
</evidence>
<protein>
    <recommendedName>
        <fullName evidence="1">Transglutaminase-like domain-containing protein</fullName>
    </recommendedName>
</protein>
<dbReference type="Pfam" id="PF01841">
    <property type="entry name" value="Transglut_core"/>
    <property type="match status" value="1"/>
</dbReference>
<dbReference type="InterPro" id="IPR002931">
    <property type="entry name" value="Transglutaminase-like"/>
</dbReference>
<name>X1HMM1_9ZZZZ</name>
<proteinExistence type="predicted"/>
<reference evidence="2" key="1">
    <citation type="journal article" date="2014" name="Front. Microbiol.">
        <title>High frequency of phylogenetically diverse reductive dehalogenase-homologous genes in deep subseafloor sedimentary metagenomes.</title>
        <authorList>
            <person name="Kawai M."/>
            <person name="Futagami T."/>
            <person name="Toyoda A."/>
            <person name="Takaki Y."/>
            <person name="Nishi S."/>
            <person name="Hori S."/>
            <person name="Arai W."/>
            <person name="Tsubouchi T."/>
            <person name="Morono Y."/>
            <person name="Uchiyama I."/>
            <person name="Ito T."/>
            <person name="Fujiyama A."/>
            <person name="Inagaki F."/>
            <person name="Takami H."/>
        </authorList>
    </citation>
    <scope>NUCLEOTIDE SEQUENCE</scope>
    <source>
        <strain evidence="2">Expedition CK06-06</strain>
    </source>
</reference>
<dbReference type="Gene3D" id="3.10.620.30">
    <property type="match status" value="1"/>
</dbReference>
<dbReference type="InterPro" id="IPR038765">
    <property type="entry name" value="Papain-like_cys_pep_sf"/>
</dbReference>
<organism evidence="2">
    <name type="scientific">marine sediment metagenome</name>
    <dbReference type="NCBI Taxonomy" id="412755"/>
    <lineage>
        <taxon>unclassified sequences</taxon>
        <taxon>metagenomes</taxon>
        <taxon>ecological metagenomes</taxon>
    </lineage>
</organism>
<evidence type="ECO:0000313" key="2">
    <source>
        <dbReference type="EMBL" id="GAH70737.1"/>
    </source>
</evidence>
<dbReference type="EMBL" id="BARU01027129">
    <property type="protein sequence ID" value="GAH70737.1"/>
    <property type="molecule type" value="Genomic_DNA"/>
</dbReference>
<comment type="caution">
    <text evidence="2">The sequence shown here is derived from an EMBL/GenBank/DDBJ whole genome shotgun (WGS) entry which is preliminary data.</text>
</comment>